<reference evidence="1" key="1">
    <citation type="submission" date="2016-11" db="EMBL/GenBank/DDBJ databases">
        <authorList>
            <person name="Varghese N."/>
            <person name="Submissions S."/>
        </authorList>
    </citation>
    <scope>NUCLEOTIDE SEQUENCE [LARGE SCALE GENOMIC DNA]</scope>
    <source>
        <strain evidence="1">DSM 16785</strain>
    </source>
</reference>
<name>A0A1M5AK84_MARH1</name>
<keyword evidence="2" id="KW-1185">Reference proteome</keyword>
<evidence type="ECO:0000313" key="2">
    <source>
        <dbReference type="Proteomes" id="UP000184334"/>
    </source>
</evidence>
<comment type="caution">
    <text evidence="1">The sequence shown here is derived from an EMBL/GenBank/DDBJ whole genome shotgun (WGS) entry which is preliminary data.</text>
</comment>
<dbReference type="EMBL" id="FQUI01000063">
    <property type="protein sequence ID" value="SHF30322.1"/>
    <property type="molecule type" value="Genomic_DNA"/>
</dbReference>
<evidence type="ECO:0000313" key="1">
    <source>
        <dbReference type="EMBL" id="SHF30322.1"/>
    </source>
</evidence>
<feature type="non-terminal residue" evidence="1">
    <location>
        <position position="1"/>
    </location>
</feature>
<organism evidence="1 2">
    <name type="scientific">Marinitoga hydrogenitolerans (strain DSM 16785 / JCM 12826 / AT1271)</name>
    <dbReference type="NCBI Taxonomy" id="1122195"/>
    <lineage>
        <taxon>Bacteria</taxon>
        <taxon>Thermotogati</taxon>
        <taxon>Thermotogota</taxon>
        <taxon>Thermotogae</taxon>
        <taxon>Petrotogales</taxon>
        <taxon>Petrotogaceae</taxon>
        <taxon>Marinitoga</taxon>
    </lineage>
</organism>
<protein>
    <submittedName>
        <fullName evidence="1">Uncharacterized protein</fullName>
    </submittedName>
</protein>
<dbReference type="Proteomes" id="UP000184334">
    <property type="component" value="Unassembled WGS sequence"/>
</dbReference>
<proteinExistence type="predicted"/>
<dbReference type="RefSeq" id="WP_200782455.1">
    <property type="nucleotide sequence ID" value="NZ_FQUI01000063.1"/>
</dbReference>
<dbReference type="AlphaFoldDB" id="A0A1M5AK84"/>
<gene>
    <name evidence="1" type="ORF">SAMN02745164_02206</name>
</gene>
<accession>A0A1M5AK84</accession>
<sequence>SYIIQRTLELELEKNNIEYSHDKIRTALKNMEYIEFKTAKQHLIVRTKINKLGQKILKVLNIPLPKIITPYNEFKEKYKI</sequence>